<dbReference type="Pfam" id="PF07452">
    <property type="entry name" value="CHRD"/>
    <property type="match status" value="6"/>
</dbReference>
<evidence type="ECO:0000259" key="2">
    <source>
        <dbReference type="PROSITE" id="PS50933"/>
    </source>
</evidence>
<accession>A0A2G0CIG0</accession>
<sequence length="1023" mass="107041">MRTPTQYPLLLGLLFLFSATAFAQLPPSGTARLSGQQEVLPVATAATGTVDVTFEELEGDEVRITVSGSFENLSSPMATEIGGGAHLHLAYPGRNGGVVLPLVVDLEADSLSGAIREDENTIVLPAERFAGVDLGGAYVNIHSRNYPSGELRGIVAPAGSDVYYANLLGSNEVPAVTTAAQGAVLLVYDAGDNTLTVTGSFDNLTDTLATDLAGGAHLHIGKPGRNGPVSFPLTATLDADRRGGIFHGAHNTFSPTLDDLFALREGDLYANVHSGAYRSGEIRGQVLPRADVLFRAHLAGANEWPPVTTDASGQVLGHLAGNTLRMIGSFAGLESPLAVAIAGGAHVHAGWAGENGAVLFPLDPLPTTDLRGGSFAPGVNAFTLTDDERQRLIDRGMYVNIHATLNPSGEIRGQLLPESQAVFTAFLNGNQEIPAVTTSGRGMVKVEWSGHRMIATGSFQGLGSDLNTAIAGGSHLHAGYPGQSGPVVYPLTATQDDGMTRGRYLPGDNHFALTGGRTDSLTDRFFYVNVHSLDYPGGEIRGSVLAEAESYFLAPLSGASEPQGVPTSATGMVALEVRDSSVVAVGSFQNLDSDYAANIGGGMHLHQALAGSNGGIVSGLNTEIADGDRAGTIEADSNRIQLTAAQYAALRDRRVYANVHTADHPGGAIRGQLLPLAQNYFHTTFSGLNEAVYVASTAQGGLKLELVDSTLRLSGSVTNLDGDFDASIGGGAHLHLGGAGQNGGVVIPINATAADDLKGATFTVADNTFQLTEGQVEQLRHGRWYANIHTTEVPSGEARGQILAELNRPPAASNIMEPADGADVELSGAANQEFRVTYATTTDPDRDTVVYIWQVSTNPAFDNIIFAENTGRDTFFTTDFATVDTLLAANGVAVGNSVTIYHRVLASDGSNHRAGPGASVTLTRGDLVGIREYLPAGFAARTFPNPVTAGQALTVELVTREAFAAELTIHNTLGHVSGRRKLEMAAGSQRLSLPTEALPAGTYFLTLRHGSGALIFVERLLVH</sequence>
<dbReference type="RefSeq" id="WP_099104744.1">
    <property type="nucleotide sequence ID" value="NZ_JAATJF010000001.1"/>
</dbReference>
<feature type="signal peptide" evidence="1">
    <location>
        <begin position="1"/>
        <end position="23"/>
    </location>
</feature>
<dbReference type="Proteomes" id="UP000226437">
    <property type="component" value="Unassembled WGS sequence"/>
</dbReference>
<gene>
    <name evidence="3" type="ORF">CGL56_01570</name>
</gene>
<comment type="caution">
    <text evidence="3">The sequence shown here is derived from an EMBL/GenBank/DDBJ whole genome shotgun (WGS) entry which is preliminary data.</text>
</comment>
<feature type="domain" description="CHRD" evidence="2">
    <location>
        <begin position="159"/>
        <end position="291"/>
    </location>
</feature>
<protein>
    <recommendedName>
        <fullName evidence="2">CHRD domain-containing protein</fullName>
    </recommendedName>
</protein>
<keyword evidence="1" id="KW-0732">Signal</keyword>
<keyword evidence="4" id="KW-1185">Reference proteome</keyword>
<feature type="chain" id="PRO_5013861100" description="CHRD domain-containing protein" evidence="1">
    <location>
        <begin position="24"/>
        <end position="1023"/>
    </location>
</feature>
<evidence type="ECO:0000313" key="4">
    <source>
        <dbReference type="Proteomes" id="UP000226437"/>
    </source>
</evidence>
<evidence type="ECO:0000313" key="3">
    <source>
        <dbReference type="EMBL" id="PHK99765.1"/>
    </source>
</evidence>
<dbReference type="OrthoDB" id="571052at2"/>
<dbReference type="PROSITE" id="PS50933">
    <property type="entry name" value="CHRD"/>
    <property type="match status" value="1"/>
</dbReference>
<reference evidence="3 4" key="1">
    <citation type="submission" date="2017-10" db="EMBL/GenBank/DDBJ databases">
        <title>The draft genome sequence of Lewinella marina KCTC 32374.</title>
        <authorList>
            <person name="Wang K."/>
        </authorList>
    </citation>
    <scope>NUCLEOTIDE SEQUENCE [LARGE SCALE GENOMIC DNA]</scope>
    <source>
        <strain evidence="3 4">MKG-38</strain>
    </source>
</reference>
<dbReference type="EMBL" id="PDLO01000001">
    <property type="protein sequence ID" value="PHK99765.1"/>
    <property type="molecule type" value="Genomic_DNA"/>
</dbReference>
<organism evidence="3 4">
    <name type="scientific">Neolewinella marina</name>
    <dbReference type="NCBI Taxonomy" id="438751"/>
    <lineage>
        <taxon>Bacteria</taxon>
        <taxon>Pseudomonadati</taxon>
        <taxon>Bacteroidota</taxon>
        <taxon>Saprospiria</taxon>
        <taxon>Saprospirales</taxon>
        <taxon>Lewinellaceae</taxon>
        <taxon>Neolewinella</taxon>
    </lineage>
</organism>
<dbReference type="AlphaFoldDB" id="A0A2G0CIG0"/>
<evidence type="ECO:0000256" key="1">
    <source>
        <dbReference type="SAM" id="SignalP"/>
    </source>
</evidence>
<dbReference type="SMART" id="SM00754">
    <property type="entry name" value="CHRD"/>
    <property type="match status" value="6"/>
</dbReference>
<proteinExistence type="predicted"/>
<name>A0A2G0CIG0_9BACT</name>
<dbReference type="InterPro" id="IPR010895">
    <property type="entry name" value="CHRD"/>
</dbReference>